<dbReference type="AlphaFoldDB" id="E5YAK3"/>
<evidence type="ECO:0000313" key="3">
    <source>
        <dbReference type="Proteomes" id="UP000006034"/>
    </source>
</evidence>
<dbReference type="EMBL" id="ADCP02000001">
    <property type="protein sequence ID" value="EFV43015.1"/>
    <property type="molecule type" value="Genomic_DNA"/>
</dbReference>
<dbReference type="Proteomes" id="UP000006034">
    <property type="component" value="Unassembled WGS sequence"/>
</dbReference>
<evidence type="ECO:0000313" key="2">
    <source>
        <dbReference type="EMBL" id="EFV43015.1"/>
    </source>
</evidence>
<reference evidence="2 3" key="2">
    <citation type="submission" date="2013-04" db="EMBL/GenBank/DDBJ databases">
        <title>The Genome Sequence of Bilophila wadsworthia 3_1_6.</title>
        <authorList>
            <consortium name="The Broad Institute Genomics Platform"/>
            <person name="Earl A."/>
            <person name="Ward D."/>
            <person name="Feldgarden M."/>
            <person name="Gevers D."/>
            <person name="Sibley C."/>
            <person name="Strauss J."/>
            <person name="Allen-Vercoe E."/>
            <person name="Walker B."/>
            <person name="Young S."/>
            <person name="Zeng Q."/>
            <person name="Gargeya S."/>
            <person name="Fitzgerald M."/>
            <person name="Haas B."/>
            <person name="Abouelleil A."/>
            <person name="Allen A.W."/>
            <person name="Alvarado L."/>
            <person name="Arachchi H.M."/>
            <person name="Berlin A.M."/>
            <person name="Chapman S.B."/>
            <person name="Gainer-Dewar J."/>
            <person name="Goldberg J."/>
            <person name="Griggs A."/>
            <person name="Gujja S."/>
            <person name="Hansen M."/>
            <person name="Howarth C."/>
            <person name="Imamovic A."/>
            <person name="Ireland A."/>
            <person name="Larimer J."/>
            <person name="McCowan C."/>
            <person name="Murphy C."/>
            <person name="Pearson M."/>
            <person name="Poon T.W."/>
            <person name="Priest M."/>
            <person name="Roberts A."/>
            <person name="Saif S."/>
            <person name="Shea T."/>
            <person name="Sisk P."/>
            <person name="Sykes S."/>
            <person name="Wortman J."/>
            <person name="Nusbaum C."/>
            <person name="Birren B."/>
        </authorList>
    </citation>
    <scope>NUCLEOTIDE SEQUENCE [LARGE SCALE GENOMIC DNA]</scope>
    <source>
        <strain evidence="2 3">3_1_6</strain>
    </source>
</reference>
<protein>
    <submittedName>
        <fullName evidence="2">Uncharacterized protein</fullName>
    </submittedName>
</protein>
<keyword evidence="1" id="KW-0175">Coiled coil</keyword>
<reference evidence="2 3" key="1">
    <citation type="submission" date="2010-10" db="EMBL/GenBank/DDBJ databases">
        <authorList>
            <consortium name="The Broad Institute Genome Sequencing Platform"/>
            <person name="Ward D."/>
            <person name="Earl A."/>
            <person name="Feldgarden M."/>
            <person name="Young S.K."/>
            <person name="Gargeya S."/>
            <person name="Zeng Q."/>
            <person name="Alvarado L."/>
            <person name="Berlin A."/>
            <person name="Bochicchio J."/>
            <person name="Chapman S.B."/>
            <person name="Chen Z."/>
            <person name="Freedman E."/>
            <person name="Gellesch M."/>
            <person name="Goldberg J."/>
            <person name="Griggs A."/>
            <person name="Gujja S."/>
            <person name="Heilman E."/>
            <person name="Heiman D."/>
            <person name="Howarth C."/>
            <person name="Mehta T."/>
            <person name="Neiman D."/>
            <person name="Pearson M."/>
            <person name="Roberts A."/>
            <person name="Saif S."/>
            <person name="Shea T."/>
            <person name="Shenoy N."/>
            <person name="Sisk P."/>
            <person name="Stolte C."/>
            <person name="Sykes S."/>
            <person name="White J."/>
            <person name="Yandava C."/>
            <person name="Allen-Vercoe E."/>
            <person name="Sibley C."/>
            <person name="Ambrose C.E."/>
            <person name="Strauss J."/>
            <person name="Daigneault M."/>
            <person name="Haas B."/>
            <person name="Nusbaum C."/>
            <person name="Birren B."/>
        </authorList>
    </citation>
    <scope>NUCLEOTIDE SEQUENCE [LARGE SCALE GENOMIC DNA]</scope>
    <source>
        <strain evidence="2 3">3_1_6</strain>
    </source>
</reference>
<comment type="caution">
    <text evidence="2">The sequence shown here is derived from an EMBL/GenBank/DDBJ whole genome shotgun (WGS) entry which is preliminary data.</text>
</comment>
<name>E5YAK3_BILW3</name>
<accession>E5YAK3</accession>
<gene>
    <name evidence="2" type="ORF">HMPREF0179_03224</name>
</gene>
<dbReference type="GeneID" id="78084321"/>
<sequence>MNENMKYGLFFLGGLALGAIGAVAVSKGKLDLKPMAADLLSRGMDVKDAVLAKVETVKENMDDMVAEARHAAEQRREAKEEA</sequence>
<proteinExistence type="predicted"/>
<dbReference type="STRING" id="563192.HMPREF0179_03224"/>
<dbReference type="RefSeq" id="WP_005029800.1">
    <property type="nucleotide sequence ID" value="NZ_KE150238.1"/>
</dbReference>
<dbReference type="OrthoDB" id="5460400at2"/>
<evidence type="ECO:0000256" key="1">
    <source>
        <dbReference type="SAM" id="Coils"/>
    </source>
</evidence>
<dbReference type="eggNOG" id="ENOG50343XY">
    <property type="taxonomic scope" value="Bacteria"/>
</dbReference>
<feature type="coiled-coil region" evidence="1">
    <location>
        <begin position="54"/>
        <end position="81"/>
    </location>
</feature>
<organism evidence="2 3">
    <name type="scientific">Bilophila wadsworthia (strain 3_1_6)</name>
    <dbReference type="NCBI Taxonomy" id="563192"/>
    <lineage>
        <taxon>Bacteria</taxon>
        <taxon>Pseudomonadati</taxon>
        <taxon>Thermodesulfobacteriota</taxon>
        <taxon>Desulfovibrionia</taxon>
        <taxon>Desulfovibrionales</taxon>
        <taxon>Desulfovibrionaceae</taxon>
        <taxon>Bilophila</taxon>
    </lineage>
</organism>
<dbReference type="HOGENOM" id="CLU_151795_3_0_7"/>
<keyword evidence="3" id="KW-1185">Reference proteome</keyword>